<reference evidence="2 3" key="1">
    <citation type="journal article" date="2020" name="Nature">
        <title>Isolation of an archaeon at the prokaryote-eukaryote interface.</title>
        <authorList>
            <person name="Imachi H."/>
            <person name="Nobu M.K."/>
            <person name="Nakahara N."/>
            <person name="Morono Y."/>
            <person name="Ogawara M."/>
            <person name="Takaki Y."/>
            <person name="Takano Y."/>
            <person name="Uematsu K."/>
            <person name="Ikuta T."/>
            <person name="Ito M."/>
            <person name="Matsui Y."/>
            <person name="Miyazaki M."/>
            <person name="Murata K."/>
            <person name="Saito Y."/>
            <person name="Sakai S."/>
            <person name="Song C."/>
            <person name="Tasumi E."/>
            <person name="Yamanaka Y."/>
            <person name="Yamaguchi T."/>
            <person name="Kamagata Y."/>
            <person name="Tamaki H."/>
            <person name="Takai K."/>
        </authorList>
    </citation>
    <scope>NUCLEOTIDE SEQUENCE [LARGE SCALE GENOMIC DNA]</scope>
    <source>
        <strain evidence="2 3">MK-D1</strain>
    </source>
</reference>
<evidence type="ECO:0000313" key="3">
    <source>
        <dbReference type="Proteomes" id="UP000321408"/>
    </source>
</evidence>
<dbReference type="Proteomes" id="UP000321408">
    <property type="component" value="Chromosome"/>
</dbReference>
<protein>
    <submittedName>
        <fullName evidence="2">Uncharacterized protein</fullName>
    </submittedName>
</protein>
<feature type="transmembrane region" description="Helical" evidence="1">
    <location>
        <begin position="191"/>
        <end position="213"/>
    </location>
</feature>
<feature type="transmembrane region" description="Helical" evidence="1">
    <location>
        <begin position="18"/>
        <end position="38"/>
    </location>
</feature>
<gene>
    <name evidence="2" type="ORF">DSAG12_00265</name>
</gene>
<reference evidence="2 3" key="2">
    <citation type="journal article" date="2024" name="Int. J. Syst. Evol. Microbiol.">
        <title>Promethearchaeum syntrophicum gen. nov., sp. nov., an anaerobic, obligately syntrophic archaeon, the first isolate of the lineage 'Asgard' archaea, and proposal of the new archaeal phylum Promethearchaeota phyl. nov. and kingdom Promethearchaeati regn. nov.</title>
        <authorList>
            <person name="Imachi H."/>
            <person name="Nobu M.K."/>
            <person name="Kato S."/>
            <person name="Takaki Y."/>
            <person name="Miyazaki M."/>
            <person name="Miyata M."/>
            <person name="Ogawara M."/>
            <person name="Saito Y."/>
            <person name="Sakai S."/>
            <person name="Tahara Y.O."/>
            <person name="Takano Y."/>
            <person name="Tasumi E."/>
            <person name="Uematsu K."/>
            <person name="Yoshimura T."/>
            <person name="Itoh T."/>
            <person name="Ohkuma M."/>
            <person name="Takai K."/>
        </authorList>
    </citation>
    <scope>NUCLEOTIDE SEQUENCE [LARGE SCALE GENOMIC DNA]</scope>
    <source>
        <strain evidence="2 3">MK-D1</strain>
    </source>
</reference>
<dbReference type="KEGG" id="psyt:DSAG12_00265"/>
<organism evidence="2 3">
    <name type="scientific">Promethearchaeum syntrophicum</name>
    <dbReference type="NCBI Taxonomy" id="2594042"/>
    <lineage>
        <taxon>Archaea</taxon>
        <taxon>Promethearchaeati</taxon>
        <taxon>Promethearchaeota</taxon>
        <taxon>Promethearchaeia</taxon>
        <taxon>Promethearchaeales</taxon>
        <taxon>Promethearchaeaceae</taxon>
        <taxon>Promethearchaeum</taxon>
    </lineage>
</organism>
<name>A0A5B9D5W1_9ARCH</name>
<dbReference type="GeneID" id="41328268"/>
<evidence type="ECO:0000313" key="2">
    <source>
        <dbReference type="EMBL" id="QEE14452.1"/>
    </source>
</evidence>
<sequence>MLENSRSEQSVELSVKTLWWAGLIILPIMPLCLIMGFITDPNFKEFEGFVLIITIVAIFEVLVLVLVFLRRDVVKRFTADVSTRSLVFNEYWRGLRVVKRSYPFETINKFDLIFKNVPKGRYSHEIAKFLVLTFQSEKMKVFSSKLDQDNIESWGRQLNTLLQDQGGFPAENFAEPLEPHWPNRDQKSLKIVLLFLLISIITIGSILITLVLLEVI</sequence>
<feature type="transmembrane region" description="Helical" evidence="1">
    <location>
        <begin position="50"/>
        <end position="69"/>
    </location>
</feature>
<keyword evidence="1" id="KW-1133">Transmembrane helix</keyword>
<keyword evidence="1" id="KW-0812">Transmembrane</keyword>
<evidence type="ECO:0000256" key="1">
    <source>
        <dbReference type="SAM" id="Phobius"/>
    </source>
</evidence>
<dbReference type="RefSeq" id="WP_147661405.1">
    <property type="nucleotide sequence ID" value="NZ_CP042905.2"/>
</dbReference>
<accession>A0A5B9D5W1</accession>
<keyword evidence="3" id="KW-1185">Reference proteome</keyword>
<dbReference type="EMBL" id="CP042905">
    <property type="protein sequence ID" value="QEE14452.1"/>
    <property type="molecule type" value="Genomic_DNA"/>
</dbReference>
<dbReference type="AlphaFoldDB" id="A0A5B9D5W1"/>
<keyword evidence="1" id="KW-0472">Membrane</keyword>
<proteinExistence type="predicted"/>